<sequence length="130" mass="14779">MSDSDLRAFYLRYLAELNAHEFGRMEEFISDRTTLNGEPATRDDLLAVQKADVAAVPDLHWELVELLFDGDRLAARLVNTGTPVREWLGVPATGASFEITEYAIYQVRDGRFVHMTALHDAAELRRQLTR</sequence>
<name>A0A1B2HRI1_9PSEU</name>
<dbReference type="Proteomes" id="UP000093053">
    <property type="component" value="Chromosome"/>
</dbReference>
<dbReference type="EMBL" id="CP016793">
    <property type="protein sequence ID" value="ANZ40356.1"/>
    <property type="molecule type" value="Genomic_DNA"/>
</dbReference>
<dbReference type="KEGG" id="led:BBK82_34355"/>
<dbReference type="GO" id="GO:0030638">
    <property type="term" value="P:polyketide metabolic process"/>
    <property type="evidence" value="ECO:0007669"/>
    <property type="project" value="InterPro"/>
</dbReference>
<dbReference type="PANTHER" id="PTHR38436">
    <property type="entry name" value="POLYKETIDE CYCLASE SNOAL-LIKE DOMAIN"/>
    <property type="match status" value="1"/>
</dbReference>
<dbReference type="SUPFAM" id="SSF54427">
    <property type="entry name" value="NTF2-like"/>
    <property type="match status" value="1"/>
</dbReference>
<evidence type="ECO:0008006" key="3">
    <source>
        <dbReference type="Google" id="ProtNLM"/>
    </source>
</evidence>
<evidence type="ECO:0000313" key="1">
    <source>
        <dbReference type="EMBL" id="ANZ40356.1"/>
    </source>
</evidence>
<dbReference type="Gene3D" id="3.10.450.50">
    <property type="match status" value="1"/>
</dbReference>
<gene>
    <name evidence="1" type="ORF">BBK82_34355</name>
</gene>
<dbReference type="OrthoDB" id="9810441at2"/>
<accession>A0A1B2HRI1</accession>
<proteinExistence type="predicted"/>
<dbReference type="PANTHER" id="PTHR38436:SF1">
    <property type="entry name" value="ESTER CYCLASE"/>
    <property type="match status" value="1"/>
</dbReference>
<organism evidence="1 2">
    <name type="scientific">Lentzea guizhouensis</name>
    <dbReference type="NCBI Taxonomy" id="1586287"/>
    <lineage>
        <taxon>Bacteria</taxon>
        <taxon>Bacillati</taxon>
        <taxon>Actinomycetota</taxon>
        <taxon>Actinomycetes</taxon>
        <taxon>Pseudonocardiales</taxon>
        <taxon>Pseudonocardiaceae</taxon>
        <taxon>Lentzea</taxon>
    </lineage>
</organism>
<keyword evidence="2" id="KW-1185">Reference proteome</keyword>
<dbReference type="InterPro" id="IPR032710">
    <property type="entry name" value="NTF2-like_dom_sf"/>
</dbReference>
<dbReference type="AlphaFoldDB" id="A0A1B2HRI1"/>
<dbReference type="InterPro" id="IPR009959">
    <property type="entry name" value="Cyclase_SnoaL-like"/>
</dbReference>
<evidence type="ECO:0000313" key="2">
    <source>
        <dbReference type="Proteomes" id="UP000093053"/>
    </source>
</evidence>
<dbReference type="RefSeq" id="WP_065918695.1">
    <property type="nucleotide sequence ID" value="NZ_CP016793.1"/>
</dbReference>
<dbReference type="Pfam" id="PF07366">
    <property type="entry name" value="SnoaL"/>
    <property type="match status" value="1"/>
</dbReference>
<protein>
    <recommendedName>
        <fullName evidence="3">Ester cyclase</fullName>
    </recommendedName>
</protein>
<dbReference type="STRING" id="1586287.BBK82_34355"/>
<reference evidence="1 2" key="1">
    <citation type="submission" date="2016-07" db="EMBL/GenBank/DDBJ databases">
        <title>Complete genome sequence of the Lentzea guizhouensis DHS C013.</title>
        <authorList>
            <person name="Cao C."/>
        </authorList>
    </citation>
    <scope>NUCLEOTIDE SEQUENCE [LARGE SCALE GENOMIC DNA]</scope>
    <source>
        <strain evidence="1 2">DHS C013</strain>
    </source>
</reference>